<sequence>MQFTSISNLKVIRSISLTMAKYESILLDHVSKFHTLESSLRSLTWLLPGKFKDAELASEVLSASLNVMGMYQDILLENIVPSNASRKSIPRVPAHTRYTQTWLASDSVYKWVARIVEFIRFVQLVIEMGLQRKASIQTKWRGIVMLEILKAILRVILLKVTCRPLLSSLLPQRPIDLSQPPALTVLPPLGLPESSRTAIPDHLKNNHISTPVHILLAPQSSTSEDPPVDNFLLSKVLATSHITPSLSLVRPFVSLQDFMAESIFILRPLVYACLLSSRRSKYAIATSLGMEMVSRCLRRTPPPSALLERAEYAHRDRDMLWYLLRGSIWESYTRPKLEYFAEKTTTAPLLSLLGALVNDWIPLIDEYYYYTGP</sequence>
<dbReference type="GO" id="GO:0005778">
    <property type="term" value="C:peroxisomal membrane"/>
    <property type="evidence" value="ECO:0007669"/>
    <property type="project" value="UniProtKB-SubCell"/>
</dbReference>
<keyword evidence="2" id="KW-0576">Peroxisome</keyword>
<dbReference type="OrthoDB" id="2021143at2759"/>
<dbReference type="Pfam" id="PF08610">
    <property type="entry name" value="Pex16"/>
    <property type="match status" value="1"/>
</dbReference>
<accession>F8NDF2</accession>
<dbReference type="InterPro" id="IPR013919">
    <property type="entry name" value="Pex16"/>
</dbReference>
<dbReference type="HOGENOM" id="CLU_036533_2_0_1"/>
<dbReference type="RefSeq" id="XP_007312174.1">
    <property type="nucleotide sequence ID" value="XM_007312112.1"/>
</dbReference>
<dbReference type="Proteomes" id="UP000008064">
    <property type="component" value="Unassembled WGS sequence"/>
</dbReference>
<comment type="subcellular location">
    <subcellularLocation>
        <location evidence="2">Peroxisome membrane</location>
    </subcellularLocation>
</comment>
<dbReference type="GO" id="GO:0007031">
    <property type="term" value="P:peroxisome organization"/>
    <property type="evidence" value="ECO:0007669"/>
    <property type="project" value="UniProtKB-KW"/>
</dbReference>
<dbReference type="PANTHER" id="PTHR13299">
    <property type="entry name" value="PEROXISOMAL MEMBRANE PROTEIN PEX16"/>
    <property type="match status" value="1"/>
</dbReference>
<evidence type="ECO:0000313" key="3">
    <source>
        <dbReference type="EMBL" id="EGO30290.1"/>
    </source>
</evidence>
<dbReference type="PANTHER" id="PTHR13299:SF0">
    <property type="entry name" value="PEROXISOMAL MEMBRANE PROTEIN PEX16"/>
    <property type="match status" value="1"/>
</dbReference>
<dbReference type="KEGG" id="sla:SERLADRAFT_454636"/>
<dbReference type="EMBL" id="GL945428">
    <property type="protein sequence ID" value="EGO30290.1"/>
    <property type="molecule type" value="Genomic_DNA"/>
</dbReference>
<reference evidence="3" key="1">
    <citation type="submission" date="2011-04" db="EMBL/GenBank/DDBJ databases">
        <title>Evolution of plant cell wall degrading machinery underlies the functional diversity of forest fungi.</title>
        <authorList>
            <consortium name="US DOE Joint Genome Institute (JGI-PGF)"/>
            <person name="Eastwood D.C."/>
            <person name="Floudas D."/>
            <person name="Binder M."/>
            <person name="Majcherczyk A."/>
            <person name="Schneider P."/>
            <person name="Aerts A."/>
            <person name="Asiegbu F.O."/>
            <person name="Baker S.E."/>
            <person name="Barry K."/>
            <person name="Bendiksby M."/>
            <person name="Blumentritt M."/>
            <person name="Coutinho P.M."/>
            <person name="Cullen D."/>
            <person name="Cullen D."/>
            <person name="Gathman A."/>
            <person name="Goodell B."/>
            <person name="Henrissat B."/>
            <person name="Ihrmark K."/>
            <person name="Kauserud H."/>
            <person name="Kohler A."/>
            <person name="LaButti K."/>
            <person name="Lapidus A."/>
            <person name="Lavin J.L."/>
            <person name="Lee Y.-H."/>
            <person name="Lindquist E."/>
            <person name="Lilly W."/>
            <person name="Lucas S."/>
            <person name="Morin E."/>
            <person name="Murat C."/>
            <person name="Oguiza J.A."/>
            <person name="Park J."/>
            <person name="Pisabarro A.G."/>
            <person name="Riley R."/>
            <person name="Rosling A."/>
            <person name="Salamov A."/>
            <person name="Schmidt O."/>
            <person name="Schmutz J."/>
            <person name="Skrede I."/>
            <person name="Stenlid J."/>
            <person name="Wiebenga A."/>
            <person name="Xie X."/>
            <person name="Kues U."/>
            <person name="Hibbett D.S."/>
            <person name="Hoffmeister D."/>
            <person name="Hogberg N."/>
            <person name="Martin F."/>
            <person name="Grigoriev I.V."/>
            <person name="Watkinson S.C."/>
        </authorList>
    </citation>
    <scope>NUCLEOTIDE SEQUENCE</scope>
    <source>
        <strain evidence="3">S7.9</strain>
    </source>
</reference>
<comment type="similarity">
    <text evidence="1 2">Belongs to the peroxin-16 family.</text>
</comment>
<protein>
    <recommendedName>
        <fullName evidence="2">Peroxisomal membrane protein PEX16</fullName>
    </recommendedName>
</protein>
<dbReference type="AlphaFoldDB" id="F8NDF2"/>
<dbReference type="GeneID" id="18817051"/>
<evidence type="ECO:0000256" key="2">
    <source>
        <dbReference type="RuleBase" id="RU365003"/>
    </source>
</evidence>
<gene>
    <name evidence="3" type="ORF">SERLADRAFT_454636</name>
</gene>
<proteinExistence type="inferred from homology"/>
<organism>
    <name type="scientific">Serpula lacrymans var. lacrymans (strain S7.9)</name>
    <name type="common">Dry rot fungus</name>
    <dbReference type="NCBI Taxonomy" id="578457"/>
    <lineage>
        <taxon>Eukaryota</taxon>
        <taxon>Fungi</taxon>
        <taxon>Dikarya</taxon>
        <taxon>Basidiomycota</taxon>
        <taxon>Agaricomycotina</taxon>
        <taxon>Agaricomycetes</taxon>
        <taxon>Agaricomycetidae</taxon>
        <taxon>Boletales</taxon>
        <taxon>Coniophorineae</taxon>
        <taxon>Serpulaceae</taxon>
        <taxon>Serpula</taxon>
    </lineage>
</organism>
<keyword evidence="2" id="KW-0962">Peroxisome biogenesis</keyword>
<name>F8NDF2_SERL9</name>
<evidence type="ECO:0000256" key="1">
    <source>
        <dbReference type="ARBA" id="ARBA00009505"/>
    </source>
</evidence>